<evidence type="ECO:0000256" key="1">
    <source>
        <dbReference type="ARBA" id="ARBA00001933"/>
    </source>
</evidence>
<evidence type="ECO:0000256" key="3">
    <source>
        <dbReference type="ARBA" id="ARBA00022679"/>
    </source>
</evidence>
<sequence length="499" mass="54017">MTVLDKLNAIRANNGTVLTRGLNDDIIAKFIASDPNLTHAIEIGYANFNAIKAEFSDLINMDEAAQIQYVQHDFVNFYAADAVNPYVSLAAKGAWLITLKGAVIHDNGGYGMLGAGHAPDFVLEAMSRPHVMANIMTAAVPQLKLSKVLKREIGHTQGKCPFAKFVCMNSGSEAVTVAARISDINAKNMTDIGGKHAGKQIKIMALQGAFHGRTDRPAQYSDSSLPGYRKNCASFQNRDNLITIPINDIDALKAAFAKVDEQNIFVESFFMEPVMGEGNPGMALSREFYDTARALTKQRGTLLLVDSIQAGLRACGCLSIVDYPDFAGIAAPDMESYSKALNAGHYPLSVLAMTADTARLYVKGVYGNTMTTNPKAMDVAYEVLARVDNAFRTNIIERGKEFVTKLKGLQHKLNGQVTNVQGTGLLFSCELSAEFKAYGTGSIEEFMRYNGVGVIHGGENSLRFTPHFAVTTAEVDLIIDAVEYAIINGPKVNALDMAS</sequence>
<dbReference type="Gene3D" id="3.40.640.10">
    <property type="entry name" value="Type I PLP-dependent aspartate aminotransferase-like (Major domain)"/>
    <property type="match status" value="1"/>
</dbReference>
<evidence type="ECO:0000313" key="5">
    <source>
        <dbReference type="EMBL" id="VAW40188.1"/>
    </source>
</evidence>
<dbReference type="PANTHER" id="PTHR11986">
    <property type="entry name" value="AMINOTRANSFERASE CLASS III"/>
    <property type="match status" value="1"/>
</dbReference>
<proteinExistence type="predicted"/>
<dbReference type="InterPro" id="IPR015422">
    <property type="entry name" value="PyrdxlP-dep_Trfase_small"/>
</dbReference>
<dbReference type="GO" id="GO:0042802">
    <property type="term" value="F:identical protein binding"/>
    <property type="evidence" value="ECO:0007669"/>
    <property type="project" value="TreeGrafter"/>
</dbReference>
<dbReference type="GO" id="GO:0030170">
    <property type="term" value="F:pyridoxal phosphate binding"/>
    <property type="evidence" value="ECO:0007669"/>
    <property type="project" value="InterPro"/>
</dbReference>
<dbReference type="InterPro" id="IPR005814">
    <property type="entry name" value="Aminotrans_3"/>
</dbReference>
<keyword evidence="2 5" id="KW-0032">Aminotransferase</keyword>
<evidence type="ECO:0000256" key="2">
    <source>
        <dbReference type="ARBA" id="ARBA00022576"/>
    </source>
</evidence>
<keyword evidence="4" id="KW-0663">Pyridoxal phosphate</keyword>
<name>A0A3B0V952_9ZZZZ</name>
<accession>A0A3B0V952</accession>
<reference evidence="5" key="1">
    <citation type="submission" date="2018-06" db="EMBL/GenBank/DDBJ databases">
        <authorList>
            <person name="Zhirakovskaya E."/>
        </authorList>
    </citation>
    <scope>NUCLEOTIDE SEQUENCE</scope>
</reference>
<protein>
    <submittedName>
        <fullName evidence="5">L-lysine 6-aminotransferase</fullName>
    </submittedName>
</protein>
<dbReference type="InterPro" id="IPR015421">
    <property type="entry name" value="PyrdxlP-dep_Trfase_major"/>
</dbReference>
<comment type="cofactor">
    <cofactor evidence="1">
        <name>pyridoxal 5'-phosphate</name>
        <dbReference type="ChEBI" id="CHEBI:597326"/>
    </cofactor>
</comment>
<organism evidence="5">
    <name type="scientific">hydrothermal vent metagenome</name>
    <dbReference type="NCBI Taxonomy" id="652676"/>
    <lineage>
        <taxon>unclassified sequences</taxon>
        <taxon>metagenomes</taxon>
        <taxon>ecological metagenomes</taxon>
    </lineage>
</organism>
<dbReference type="Gene3D" id="3.90.1150.10">
    <property type="entry name" value="Aspartate Aminotransferase, domain 1"/>
    <property type="match status" value="1"/>
</dbReference>
<dbReference type="Pfam" id="PF00202">
    <property type="entry name" value="Aminotran_3"/>
    <property type="match status" value="1"/>
</dbReference>
<keyword evidence="3 5" id="KW-0808">Transferase</keyword>
<dbReference type="EMBL" id="UOEW01000259">
    <property type="protein sequence ID" value="VAW40188.1"/>
    <property type="molecule type" value="Genomic_DNA"/>
</dbReference>
<dbReference type="PANTHER" id="PTHR11986:SF79">
    <property type="entry name" value="ACETYLORNITHINE AMINOTRANSFERASE, MITOCHONDRIAL"/>
    <property type="match status" value="1"/>
</dbReference>
<evidence type="ECO:0000256" key="4">
    <source>
        <dbReference type="ARBA" id="ARBA00022898"/>
    </source>
</evidence>
<dbReference type="GO" id="GO:0008483">
    <property type="term" value="F:transaminase activity"/>
    <property type="evidence" value="ECO:0007669"/>
    <property type="project" value="UniProtKB-KW"/>
</dbReference>
<gene>
    <name evidence="5" type="ORF">MNBD_GAMMA01-2137</name>
</gene>
<dbReference type="SUPFAM" id="SSF53383">
    <property type="entry name" value="PLP-dependent transferases"/>
    <property type="match status" value="1"/>
</dbReference>
<dbReference type="InterPro" id="IPR050103">
    <property type="entry name" value="Class-III_PLP-dep_AT"/>
</dbReference>
<dbReference type="InterPro" id="IPR015424">
    <property type="entry name" value="PyrdxlP-dep_Trfase"/>
</dbReference>
<dbReference type="AlphaFoldDB" id="A0A3B0V952"/>